<feature type="region of interest" description="Disordered" evidence="1">
    <location>
        <begin position="75"/>
        <end position="96"/>
    </location>
</feature>
<name>A0AAP3GCY4_BRELA</name>
<evidence type="ECO:0000313" key="2">
    <source>
        <dbReference type="EMBL" id="MCZ0810512.1"/>
    </source>
</evidence>
<evidence type="ECO:0000313" key="3">
    <source>
        <dbReference type="Proteomes" id="UP001077662"/>
    </source>
</evidence>
<dbReference type="RefSeq" id="WP_258435140.1">
    <property type="nucleotide sequence ID" value="NZ_JANSGW010000106.1"/>
</dbReference>
<comment type="caution">
    <text evidence="2">The sequence shown here is derived from an EMBL/GenBank/DDBJ whole genome shotgun (WGS) entry which is preliminary data.</text>
</comment>
<organism evidence="2 3">
    <name type="scientific">Brevibacillus laterosporus</name>
    <name type="common">Bacillus laterosporus</name>
    <dbReference type="NCBI Taxonomy" id="1465"/>
    <lineage>
        <taxon>Bacteria</taxon>
        <taxon>Bacillati</taxon>
        <taxon>Bacillota</taxon>
        <taxon>Bacilli</taxon>
        <taxon>Bacillales</taxon>
        <taxon>Paenibacillaceae</taxon>
        <taxon>Brevibacillus</taxon>
    </lineage>
</organism>
<accession>A0AAP3GCY4</accession>
<protein>
    <submittedName>
        <fullName evidence="2">Uncharacterized protein</fullName>
    </submittedName>
</protein>
<dbReference type="AlphaFoldDB" id="A0AAP3GCY4"/>
<proteinExistence type="predicted"/>
<sequence length="96" mass="11116">MKKLKVPTSYERALESLNDCLERRPPRLHETETEVLLPYVYGTIKAVVDAEMVLSAQVQTIKNYIKAFDDITSSNEKKTPQQRSLRVKRTQNSITY</sequence>
<gene>
    <name evidence="2" type="ORF">O0554_27155</name>
</gene>
<dbReference type="Proteomes" id="UP001077662">
    <property type="component" value="Unassembled WGS sequence"/>
</dbReference>
<evidence type="ECO:0000256" key="1">
    <source>
        <dbReference type="SAM" id="MobiDB-lite"/>
    </source>
</evidence>
<dbReference type="EMBL" id="JAPTNE010000106">
    <property type="protein sequence ID" value="MCZ0810512.1"/>
    <property type="molecule type" value="Genomic_DNA"/>
</dbReference>
<reference evidence="2" key="1">
    <citation type="submission" date="2022-09" db="EMBL/GenBank/DDBJ databases">
        <title>Genome analysis and characterization of larvicidal activity of Brevibacillus strains.</title>
        <authorList>
            <person name="Patrusheva E.V."/>
            <person name="Izotova A.O."/>
            <person name="Toshchakov S.V."/>
            <person name="Sineoky S.P."/>
        </authorList>
    </citation>
    <scope>NUCLEOTIDE SEQUENCE</scope>
    <source>
        <strain evidence="2">VKPM_B-13247</strain>
    </source>
</reference>